<accession>A0A6J7X1E8</accession>
<dbReference type="Gene3D" id="2.40.30.290">
    <property type="match status" value="1"/>
</dbReference>
<dbReference type="EMBL" id="LR798332">
    <property type="protein sequence ID" value="CAB5224021.1"/>
    <property type="molecule type" value="Genomic_DNA"/>
</dbReference>
<reference evidence="1" key="1">
    <citation type="submission" date="2020-05" db="EMBL/GenBank/DDBJ databases">
        <authorList>
            <person name="Chiriac C."/>
            <person name="Salcher M."/>
            <person name="Ghai R."/>
            <person name="Kavagutti S V."/>
        </authorList>
    </citation>
    <scope>NUCLEOTIDE SEQUENCE</scope>
</reference>
<name>A0A6J7X1E8_9CAUD</name>
<sequence length="205" mass="21825">MADITGSQYPTYPSFTSINFKTVTPAQTSTSLSGKMRRIGLGVSYYTWEVKYPQMEAIDAGTVTGFLGQALGQTFSFEIILPKLSYSKSLNPPSTTVRTSANAVVGAKQVSLTNCGNTKTVLAAGDYFKFNNHSKVYMCVAPCTSNSGGTATLFFTCPLVAAVPSSTNLTITAVPFTAILAEDVQEFDTGIGGITSMSIAMREVW</sequence>
<evidence type="ECO:0000313" key="1">
    <source>
        <dbReference type="EMBL" id="CAB5224021.1"/>
    </source>
</evidence>
<dbReference type="Gene3D" id="3.30.200.190">
    <property type="match status" value="1"/>
</dbReference>
<organism evidence="1">
    <name type="scientific">uncultured Caudovirales phage</name>
    <dbReference type="NCBI Taxonomy" id="2100421"/>
    <lineage>
        <taxon>Viruses</taxon>
        <taxon>Duplodnaviria</taxon>
        <taxon>Heunggongvirae</taxon>
        <taxon>Uroviricota</taxon>
        <taxon>Caudoviricetes</taxon>
        <taxon>Peduoviridae</taxon>
        <taxon>Maltschvirus</taxon>
        <taxon>Maltschvirus maltsch</taxon>
    </lineage>
</organism>
<gene>
    <name evidence="1" type="ORF">UFOVP389_29</name>
</gene>
<protein>
    <submittedName>
        <fullName evidence="1">Uncharacterized protein</fullName>
    </submittedName>
</protein>
<proteinExistence type="predicted"/>